<dbReference type="GeneID" id="20237432"/>
<dbReference type="EMBL" id="KB200521">
    <property type="protein sequence ID" value="ESP01408.1"/>
    <property type="molecule type" value="Genomic_DNA"/>
</dbReference>
<keyword evidence="3" id="KW-1185">Reference proteome</keyword>
<sequence length="266" mass="28526">MFIVIVLALISTVDCEVQQVIATVAVSYRYSMVVSIQKYSAITAKFTGKAALGKCVHPDSGKKISHGGRFQISSSGPCIEYTCQNGGYSATSVACSNDDGSCTPIGSIKQISNCLQQQCKTSGGHVGFATTKEGCMVRSNGRSYECVPVGQSVTEDCITKRCSLNGNTYRLQVHDAKCKIGGQCKPVGSSWTEQCLNVKCDKRDYPDGSVQLIQTRSPAGCTDTTGKCHQAGEKGYSTVKHGRLYTDCTCNLDGHNYRSVCTQTTK</sequence>
<keyword evidence="1" id="KW-0732">Signal</keyword>
<dbReference type="CTD" id="20237432"/>
<feature type="signal peptide" evidence="1">
    <location>
        <begin position="1"/>
        <end position="15"/>
    </location>
</feature>
<evidence type="ECO:0000256" key="1">
    <source>
        <dbReference type="SAM" id="SignalP"/>
    </source>
</evidence>
<proteinExistence type="predicted"/>
<dbReference type="OMA" id="CITKRCV"/>
<dbReference type="RefSeq" id="XP_009048042.1">
    <property type="nucleotide sequence ID" value="XM_009049794.1"/>
</dbReference>
<feature type="chain" id="PRO_5012361896" description="SRCR domain-containing protein" evidence="1">
    <location>
        <begin position="16"/>
        <end position="266"/>
    </location>
</feature>
<evidence type="ECO:0000313" key="3">
    <source>
        <dbReference type="Proteomes" id="UP000030746"/>
    </source>
</evidence>
<organism evidence="2 3">
    <name type="scientific">Lottia gigantea</name>
    <name type="common">Giant owl limpet</name>
    <dbReference type="NCBI Taxonomy" id="225164"/>
    <lineage>
        <taxon>Eukaryota</taxon>
        <taxon>Metazoa</taxon>
        <taxon>Spiralia</taxon>
        <taxon>Lophotrochozoa</taxon>
        <taxon>Mollusca</taxon>
        <taxon>Gastropoda</taxon>
        <taxon>Patellogastropoda</taxon>
        <taxon>Lottioidea</taxon>
        <taxon>Lottiidae</taxon>
        <taxon>Lottia</taxon>
    </lineage>
</organism>
<accession>V4AVN9</accession>
<reference evidence="2 3" key="1">
    <citation type="journal article" date="2013" name="Nature">
        <title>Insights into bilaterian evolution from three spiralian genomes.</title>
        <authorList>
            <person name="Simakov O."/>
            <person name="Marletaz F."/>
            <person name="Cho S.J."/>
            <person name="Edsinger-Gonzales E."/>
            <person name="Havlak P."/>
            <person name="Hellsten U."/>
            <person name="Kuo D.H."/>
            <person name="Larsson T."/>
            <person name="Lv J."/>
            <person name="Arendt D."/>
            <person name="Savage R."/>
            <person name="Osoegawa K."/>
            <person name="de Jong P."/>
            <person name="Grimwood J."/>
            <person name="Chapman J.A."/>
            <person name="Shapiro H."/>
            <person name="Aerts A."/>
            <person name="Otillar R.P."/>
            <person name="Terry A.Y."/>
            <person name="Boore J.L."/>
            <person name="Grigoriev I.V."/>
            <person name="Lindberg D.R."/>
            <person name="Seaver E.C."/>
            <person name="Weisblat D.A."/>
            <person name="Putnam N.H."/>
            <person name="Rokhsar D.S."/>
        </authorList>
    </citation>
    <scope>NUCLEOTIDE SEQUENCE [LARGE SCALE GENOMIC DNA]</scope>
</reference>
<dbReference type="KEGG" id="lgi:LOTGIDRAFT_157589"/>
<name>V4AVN9_LOTGI</name>
<dbReference type="Proteomes" id="UP000030746">
    <property type="component" value="Unassembled WGS sequence"/>
</dbReference>
<evidence type="ECO:0008006" key="4">
    <source>
        <dbReference type="Google" id="ProtNLM"/>
    </source>
</evidence>
<dbReference type="AlphaFoldDB" id="V4AVN9"/>
<protein>
    <recommendedName>
        <fullName evidence="4">SRCR domain-containing protein</fullName>
    </recommendedName>
</protein>
<gene>
    <name evidence="2" type="ORF">LOTGIDRAFT_157589</name>
</gene>
<dbReference type="HOGENOM" id="CLU_1046918_0_0_1"/>
<evidence type="ECO:0000313" key="2">
    <source>
        <dbReference type="EMBL" id="ESP01408.1"/>
    </source>
</evidence>